<comment type="caution">
    <text evidence="1">The sequence shown here is derived from an EMBL/GenBank/DDBJ whole genome shotgun (WGS) entry which is preliminary data.</text>
</comment>
<proteinExistence type="predicted"/>
<protein>
    <submittedName>
        <fullName evidence="1">Uncharacterized protein</fullName>
    </submittedName>
</protein>
<organism evidence="1 2">
    <name type="scientific">Paraphaeosphaeria minitans</name>
    <dbReference type="NCBI Taxonomy" id="565426"/>
    <lineage>
        <taxon>Eukaryota</taxon>
        <taxon>Fungi</taxon>
        <taxon>Dikarya</taxon>
        <taxon>Ascomycota</taxon>
        <taxon>Pezizomycotina</taxon>
        <taxon>Dothideomycetes</taxon>
        <taxon>Pleosporomycetidae</taxon>
        <taxon>Pleosporales</taxon>
        <taxon>Massarineae</taxon>
        <taxon>Didymosphaeriaceae</taxon>
        <taxon>Paraphaeosphaeria</taxon>
    </lineage>
</organism>
<accession>A0A9P6KK21</accession>
<dbReference type="EMBL" id="WJXW01000015">
    <property type="protein sequence ID" value="KAF9730013.1"/>
    <property type="molecule type" value="Genomic_DNA"/>
</dbReference>
<name>A0A9P6KK21_9PLEO</name>
<dbReference type="Proteomes" id="UP000756921">
    <property type="component" value="Unassembled WGS sequence"/>
</dbReference>
<dbReference type="OrthoDB" id="5330139at2759"/>
<sequence length="186" mass="20176">MTPTSAVTARTIYTVFARPFHATRHSCIAVERFRHTAAARAIHVASAELTNVGPDGTLVTEEVSIRVGDPGEAYVLIPTEVGNALRAGSRLSNSSSAFLERLDRFKMSFFHDTQHFASESSPSCPRLVISQQLPRQSNANISPATLYLYGVMHTIALDGTPDAEFAELASTITPEIGEALDKLKDM</sequence>
<gene>
    <name evidence="1" type="ORF">PMIN01_11946</name>
</gene>
<reference evidence="1" key="1">
    <citation type="journal article" date="2020" name="Mol. Plant Microbe Interact.">
        <title>Genome Sequence of the Biocontrol Agent Coniothyrium minitans strain Conio (IMI 134523).</title>
        <authorList>
            <person name="Patel D."/>
            <person name="Shittu T.A."/>
            <person name="Baroncelli R."/>
            <person name="Muthumeenakshi S."/>
            <person name="Osborne T.H."/>
            <person name="Janganan T.K."/>
            <person name="Sreenivasaprasad S."/>
        </authorList>
    </citation>
    <scope>NUCLEOTIDE SEQUENCE</scope>
    <source>
        <strain evidence="1">Conio</strain>
    </source>
</reference>
<evidence type="ECO:0000313" key="2">
    <source>
        <dbReference type="Proteomes" id="UP000756921"/>
    </source>
</evidence>
<evidence type="ECO:0000313" key="1">
    <source>
        <dbReference type="EMBL" id="KAF9730013.1"/>
    </source>
</evidence>
<dbReference type="AlphaFoldDB" id="A0A9P6KK21"/>
<keyword evidence="2" id="KW-1185">Reference proteome</keyword>